<gene>
    <name evidence="1" type="ORF">E8E12_008933</name>
</gene>
<name>A0A9P4WYY6_9PLEO</name>
<protein>
    <submittedName>
        <fullName evidence="1">Uncharacterized protein</fullName>
    </submittedName>
</protein>
<evidence type="ECO:0000313" key="2">
    <source>
        <dbReference type="Proteomes" id="UP000758155"/>
    </source>
</evidence>
<organism evidence="1 2">
    <name type="scientific">Didymella heteroderae</name>
    <dbReference type="NCBI Taxonomy" id="1769908"/>
    <lineage>
        <taxon>Eukaryota</taxon>
        <taxon>Fungi</taxon>
        <taxon>Dikarya</taxon>
        <taxon>Ascomycota</taxon>
        <taxon>Pezizomycotina</taxon>
        <taxon>Dothideomycetes</taxon>
        <taxon>Pleosporomycetidae</taxon>
        <taxon>Pleosporales</taxon>
        <taxon>Pleosporineae</taxon>
        <taxon>Didymellaceae</taxon>
        <taxon>Didymella</taxon>
    </lineage>
</organism>
<accession>A0A9P4WYY6</accession>
<dbReference type="OrthoDB" id="10533066at2759"/>
<reference evidence="1" key="1">
    <citation type="submission" date="2019-04" db="EMBL/GenBank/DDBJ databases">
        <title>Sequencing of skin fungus with MAO and IRED activity.</title>
        <authorList>
            <person name="Marsaioli A.J."/>
            <person name="Bonatto J.M.C."/>
            <person name="Reis Junior O."/>
        </authorList>
    </citation>
    <scope>NUCLEOTIDE SEQUENCE</scope>
    <source>
        <strain evidence="1">28M1</strain>
    </source>
</reference>
<comment type="caution">
    <text evidence="1">The sequence shown here is derived from an EMBL/GenBank/DDBJ whole genome shotgun (WGS) entry which is preliminary data.</text>
</comment>
<dbReference type="AlphaFoldDB" id="A0A9P4WYY6"/>
<sequence>MIQGVNALPTTEAELHRMLENVTPSPLVTGGQPAPRRYRSMRAHTFGAACDIICKLVIWTIILDDSDGIYSSDVQDREACKCFSVMGKGAIDKIRQVHLDLGHDNALQWSIKGRCGILAKHGAVLGKRLAVIRGVFKGHGAAVYTAAAGTATSATECHGY</sequence>
<proteinExistence type="predicted"/>
<dbReference type="EMBL" id="SWKV01000005">
    <property type="protein sequence ID" value="KAF3045958.1"/>
    <property type="molecule type" value="Genomic_DNA"/>
</dbReference>
<dbReference type="Proteomes" id="UP000758155">
    <property type="component" value="Unassembled WGS sequence"/>
</dbReference>
<keyword evidence="2" id="KW-1185">Reference proteome</keyword>
<evidence type="ECO:0000313" key="1">
    <source>
        <dbReference type="EMBL" id="KAF3045958.1"/>
    </source>
</evidence>